<feature type="region of interest" description="Disordered" evidence="1">
    <location>
        <begin position="127"/>
        <end position="206"/>
    </location>
</feature>
<comment type="caution">
    <text evidence="2">The sequence shown here is derived from an EMBL/GenBank/DDBJ whole genome shotgun (WGS) entry which is preliminary data.</text>
</comment>
<proteinExistence type="predicted"/>
<dbReference type="AlphaFoldDB" id="A0A834UFF3"/>
<keyword evidence="3" id="KW-1185">Reference proteome</keyword>
<dbReference type="EMBL" id="JACSDY010000001">
    <property type="protein sequence ID" value="KAF7437646.1"/>
    <property type="molecule type" value="Genomic_DNA"/>
</dbReference>
<evidence type="ECO:0000256" key="1">
    <source>
        <dbReference type="SAM" id="MobiDB-lite"/>
    </source>
</evidence>
<gene>
    <name evidence="2" type="ORF">H0235_000037</name>
</gene>
<evidence type="ECO:0000313" key="2">
    <source>
        <dbReference type="EMBL" id="KAF7437646.1"/>
    </source>
</evidence>
<sequence>MAENSEIEGRSAIDIDVRETMKDGTGTLSKVRLRFTSVPAYNLWPKNSSITLGFIAIQGAKPWRNYENEVLGSAVMVNEENATRRSYPTEDGGRTKDRVPRESSNISSVVDSLSILESIPVALRDSAAPSYAPHSPNTERSARSARSASPRSKSAAILAHERGVIDDEIANTSSKDDTTAQNGETVWSTIETSLPSRHASADASLE</sequence>
<protein>
    <submittedName>
        <fullName evidence="2">Uncharacterized protein</fullName>
    </submittedName>
</protein>
<feature type="compositionally biased region" description="Low complexity" evidence="1">
    <location>
        <begin position="144"/>
        <end position="156"/>
    </location>
</feature>
<feature type="compositionally biased region" description="Polar residues" evidence="1">
    <location>
        <begin position="179"/>
        <end position="195"/>
    </location>
</feature>
<feature type="region of interest" description="Disordered" evidence="1">
    <location>
        <begin position="82"/>
        <end position="103"/>
    </location>
</feature>
<evidence type="ECO:0000313" key="3">
    <source>
        <dbReference type="Proteomes" id="UP000600918"/>
    </source>
</evidence>
<organism evidence="2 3">
    <name type="scientific">Vespula pensylvanica</name>
    <name type="common">Western yellow jacket</name>
    <name type="synonym">Wasp</name>
    <dbReference type="NCBI Taxonomy" id="30213"/>
    <lineage>
        <taxon>Eukaryota</taxon>
        <taxon>Metazoa</taxon>
        <taxon>Ecdysozoa</taxon>
        <taxon>Arthropoda</taxon>
        <taxon>Hexapoda</taxon>
        <taxon>Insecta</taxon>
        <taxon>Pterygota</taxon>
        <taxon>Neoptera</taxon>
        <taxon>Endopterygota</taxon>
        <taxon>Hymenoptera</taxon>
        <taxon>Apocrita</taxon>
        <taxon>Aculeata</taxon>
        <taxon>Vespoidea</taxon>
        <taxon>Vespidae</taxon>
        <taxon>Vespinae</taxon>
        <taxon>Vespula</taxon>
    </lineage>
</organism>
<name>A0A834UFF3_VESPE</name>
<feature type="compositionally biased region" description="Basic and acidic residues" evidence="1">
    <location>
        <begin position="82"/>
        <end position="101"/>
    </location>
</feature>
<reference evidence="2" key="1">
    <citation type="journal article" date="2020" name="G3 (Bethesda)">
        <title>High-Quality Assemblies for Three Invasive Social Wasps from the &lt;i&gt;Vespula&lt;/i&gt; Genus.</title>
        <authorList>
            <person name="Harrop T.W.R."/>
            <person name="Guhlin J."/>
            <person name="McLaughlin G.M."/>
            <person name="Permina E."/>
            <person name="Stockwell P."/>
            <person name="Gilligan J."/>
            <person name="Le Lec M.F."/>
            <person name="Gruber M.A.M."/>
            <person name="Quinn O."/>
            <person name="Lovegrove M."/>
            <person name="Duncan E.J."/>
            <person name="Remnant E.J."/>
            <person name="Van Eeckhoven J."/>
            <person name="Graham B."/>
            <person name="Knapp R.A."/>
            <person name="Langford K.W."/>
            <person name="Kronenberg Z."/>
            <person name="Press M.O."/>
            <person name="Eacker S.M."/>
            <person name="Wilson-Rankin E.E."/>
            <person name="Purcell J."/>
            <person name="Lester P.J."/>
            <person name="Dearden P.K."/>
        </authorList>
    </citation>
    <scope>NUCLEOTIDE SEQUENCE</scope>
    <source>
        <strain evidence="2">Volc-1</strain>
    </source>
</reference>
<accession>A0A834UFF3</accession>
<dbReference type="Proteomes" id="UP000600918">
    <property type="component" value="Unassembled WGS sequence"/>
</dbReference>